<keyword evidence="5" id="KW-1185">Reference proteome</keyword>
<proteinExistence type="predicted"/>
<evidence type="ECO:0000256" key="2">
    <source>
        <dbReference type="SAM" id="Phobius"/>
    </source>
</evidence>
<protein>
    <recommendedName>
        <fullName evidence="6">Mid2 domain-containing protein</fullName>
    </recommendedName>
</protein>
<evidence type="ECO:0000313" key="5">
    <source>
        <dbReference type="Proteomes" id="UP000054166"/>
    </source>
</evidence>
<feature type="signal peptide" evidence="3">
    <location>
        <begin position="1"/>
        <end position="21"/>
    </location>
</feature>
<reference evidence="4 5" key="1">
    <citation type="submission" date="2014-04" db="EMBL/GenBank/DDBJ databases">
        <authorList>
            <consortium name="DOE Joint Genome Institute"/>
            <person name="Kuo A."/>
            <person name="Tarkka M."/>
            <person name="Buscot F."/>
            <person name="Kohler A."/>
            <person name="Nagy L.G."/>
            <person name="Floudas D."/>
            <person name="Copeland A."/>
            <person name="Barry K.W."/>
            <person name="Cichocki N."/>
            <person name="Veneault-Fourrey C."/>
            <person name="LaButti K."/>
            <person name="Lindquist E.A."/>
            <person name="Lipzen A."/>
            <person name="Lundell T."/>
            <person name="Morin E."/>
            <person name="Murat C."/>
            <person name="Sun H."/>
            <person name="Tunlid A."/>
            <person name="Henrissat B."/>
            <person name="Grigoriev I.V."/>
            <person name="Hibbett D.S."/>
            <person name="Martin F."/>
            <person name="Nordberg H.P."/>
            <person name="Cantor M.N."/>
            <person name="Hua S.X."/>
        </authorList>
    </citation>
    <scope>NUCLEOTIDE SEQUENCE [LARGE SCALE GENOMIC DNA]</scope>
    <source>
        <strain evidence="4 5">F 1598</strain>
    </source>
</reference>
<feature type="region of interest" description="Disordered" evidence="1">
    <location>
        <begin position="49"/>
        <end position="104"/>
    </location>
</feature>
<feature type="chain" id="PRO_5002177714" description="Mid2 domain-containing protein" evidence="3">
    <location>
        <begin position="22"/>
        <end position="209"/>
    </location>
</feature>
<keyword evidence="3" id="KW-0732">Signal</keyword>
<gene>
    <name evidence="4" type="ORF">PILCRDRAFT_166561</name>
</gene>
<dbReference type="InParanoid" id="A0A0C3GHN9"/>
<feature type="region of interest" description="Disordered" evidence="1">
    <location>
        <begin position="169"/>
        <end position="209"/>
    </location>
</feature>
<feature type="compositionally biased region" description="Pro residues" evidence="1">
    <location>
        <begin position="174"/>
        <end position="185"/>
    </location>
</feature>
<keyword evidence="2" id="KW-0472">Membrane</keyword>
<sequence length="209" mass="22792">MHRLGLYTFGIFYILLSYTAAAVVSITADSSTALSPLAVSTKTSALSSSASTIKTSDPDPDGTTSHSISRGTHRPQLPTGSTSFTYTWHHPSPSPSPTPHVQSHHHHLQITSIVGIVLGAAAGLVLILSVGRCWWSWRKTPSRDRIEALMHRYNLEREMEDAVVRPLRARVRRPPPPPYRPPPPGYECALPSSPPPAHLDLPASGFREV</sequence>
<dbReference type="HOGENOM" id="CLU_1315825_0_0_1"/>
<evidence type="ECO:0000313" key="4">
    <source>
        <dbReference type="EMBL" id="KIM91169.1"/>
    </source>
</evidence>
<organism evidence="4 5">
    <name type="scientific">Piloderma croceum (strain F 1598)</name>
    <dbReference type="NCBI Taxonomy" id="765440"/>
    <lineage>
        <taxon>Eukaryota</taxon>
        <taxon>Fungi</taxon>
        <taxon>Dikarya</taxon>
        <taxon>Basidiomycota</taxon>
        <taxon>Agaricomycotina</taxon>
        <taxon>Agaricomycetes</taxon>
        <taxon>Agaricomycetidae</taxon>
        <taxon>Atheliales</taxon>
        <taxon>Atheliaceae</taxon>
        <taxon>Piloderma</taxon>
    </lineage>
</organism>
<dbReference type="EMBL" id="KN832972">
    <property type="protein sequence ID" value="KIM91169.1"/>
    <property type="molecule type" value="Genomic_DNA"/>
</dbReference>
<reference evidence="5" key="2">
    <citation type="submission" date="2015-01" db="EMBL/GenBank/DDBJ databases">
        <title>Evolutionary Origins and Diversification of the Mycorrhizal Mutualists.</title>
        <authorList>
            <consortium name="DOE Joint Genome Institute"/>
            <consortium name="Mycorrhizal Genomics Consortium"/>
            <person name="Kohler A."/>
            <person name="Kuo A."/>
            <person name="Nagy L.G."/>
            <person name="Floudas D."/>
            <person name="Copeland A."/>
            <person name="Barry K.W."/>
            <person name="Cichocki N."/>
            <person name="Veneault-Fourrey C."/>
            <person name="LaButti K."/>
            <person name="Lindquist E.A."/>
            <person name="Lipzen A."/>
            <person name="Lundell T."/>
            <person name="Morin E."/>
            <person name="Murat C."/>
            <person name="Riley R."/>
            <person name="Ohm R."/>
            <person name="Sun H."/>
            <person name="Tunlid A."/>
            <person name="Henrissat B."/>
            <person name="Grigoriev I.V."/>
            <person name="Hibbett D.S."/>
            <person name="Martin F."/>
        </authorList>
    </citation>
    <scope>NUCLEOTIDE SEQUENCE [LARGE SCALE GENOMIC DNA]</scope>
    <source>
        <strain evidence="5">F 1598</strain>
    </source>
</reference>
<evidence type="ECO:0000256" key="3">
    <source>
        <dbReference type="SAM" id="SignalP"/>
    </source>
</evidence>
<keyword evidence="2" id="KW-1133">Transmembrane helix</keyword>
<feature type="transmembrane region" description="Helical" evidence="2">
    <location>
        <begin position="113"/>
        <end position="135"/>
    </location>
</feature>
<dbReference type="AlphaFoldDB" id="A0A0C3GHN9"/>
<name>A0A0C3GHN9_PILCF</name>
<keyword evidence="2" id="KW-0812">Transmembrane</keyword>
<dbReference type="Proteomes" id="UP000054166">
    <property type="component" value="Unassembled WGS sequence"/>
</dbReference>
<evidence type="ECO:0000256" key="1">
    <source>
        <dbReference type="SAM" id="MobiDB-lite"/>
    </source>
</evidence>
<dbReference type="OrthoDB" id="3066970at2759"/>
<accession>A0A0C3GHN9</accession>
<evidence type="ECO:0008006" key="6">
    <source>
        <dbReference type="Google" id="ProtNLM"/>
    </source>
</evidence>